<evidence type="ECO:0000256" key="1">
    <source>
        <dbReference type="SAM" id="MobiDB-lite"/>
    </source>
</evidence>
<protein>
    <submittedName>
        <fullName evidence="2">Uncharacterized protein</fullName>
    </submittedName>
</protein>
<keyword evidence="4" id="KW-1185">Reference proteome</keyword>
<dbReference type="EMBL" id="JBFOLJ010000014">
    <property type="protein sequence ID" value="KAL2479267.1"/>
    <property type="molecule type" value="Genomic_DNA"/>
</dbReference>
<feature type="region of interest" description="Disordered" evidence="1">
    <location>
        <begin position="1"/>
        <end position="38"/>
    </location>
</feature>
<accession>A0ABD1QSM2</accession>
<dbReference type="Proteomes" id="UP001604277">
    <property type="component" value="Unassembled WGS sequence"/>
</dbReference>
<sequence>MSNDDQQRSKEEDEAIQNPKNPRLPPIDPRKNSRLQDNMAQIPRANCENINTRAPPAIDLGQWGRRPRITDFKPMLVHHQSRRLQTCTRHTALALRPRSISRFRPLR</sequence>
<evidence type="ECO:0000313" key="3">
    <source>
        <dbReference type="EMBL" id="KAL2479267.1"/>
    </source>
</evidence>
<dbReference type="EMBL" id="JBFOLJ010000014">
    <property type="protein sequence ID" value="KAL2479202.1"/>
    <property type="molecule type" value="Genomic_DNA"/>
</dbReference>
<reference evidence="4" key="2">
    <citation type="submission" date="2024-07" db="EMBL/GenBank/DDBJ databases">
        <title>Two chromosome-level genome assemblies of Korean endemic species Abeliophyllum distichum and Forsythia ovata (Oleaceae).</title>
        <authorList>
            <person name="Jang H."/>
        </authorList>
    </citation>
    <scope>NUCLEOTIDE SEQUENCE [LARGE SCALE GENOMIC DNA]</scope>
</reference>
<gene>
    <name evidence="2" type="ORF">Fot_48216</name>
    <name evidence="3" type="ORF">Fot_48281</name>
</gene>
<proteinExistence type="predicted"/>
<evidence type="ECO:0000313" key="2">
    <source>
        <dbReference type="EMBL" id="KAL2479202.1"/>
    </source>
</evidence>
<feature type="compositionally biased region" description="Basic and acidic residues" evidence="1">
    <location>
        <begin position="1"/>
        <end position="11"/>
    </location>
</feature>
<reference evidence="2" key="1">
    <citation type="submission" date="2024-07" db="EMBL/GenBank/DDBJ databases">
        <title>Two chromosome-level genome assemblies of Korean endemic species Abeliophyllum distichum and Forsythia ovata (Oleaceae).</title>
        <authorList>
            <person name="Mun J.H."/>
        </authorList>
    </citation>
    <scope>NUCLEOTIDE SEQUENCE</scope>
    <source>
        <strain evidence="2">KNKB202402200001</strain>
        <tissue evidence="2">Leaf</tissue>
    </source>
</reference>
<comment type="caution">
    <text evidence="2">The sequence shown here is derived from an EMBL/GenBank/DDBJ whole genome shotgun (WGS) entry which is preliminary data.</text>
</comment>
<organism evidence="2 4">
    <name type="scientific">Forsythia ovata</name>
    <dbReference type="NCBI Taxonomy" id="205694"/>
    <lineage>
        <taxon>Eukaryota</taxon>
        <taxon>Viridiplantae</taxon>
        <taxon>Streptophyta</taxon>
        <taxon>Embryophyta</taxon>
        <taxon>Tracheophyta</taxon>
        <taxon>Spermatophyta</taxon>
        <taxon>Magnoliopsida</taxon>
        <taxon>eudicotyledons</taxon>
        <taxon>Gunneridae</taxon>
        <taxon>Pentapetalae</taxon>
        <taxon>asterids</taxon>
        <taxon>lamiids</taxon>
        <taxon>Lamiales</taxon>
        <taxon>Oleaceae</taxon>
        <taxon>Forsythieae</taxon>
        <taxon>Forsythia</taxon>
    </lineage>
</organism>
<dbReference type="AlphaFoldDB" id="A0ABD1QSM2"/>
<evidence type="ECO:0000313" key="4">
    <source>
        <dbReference type="Proteomes" id="UP001604277"/>
    </source>
</evidence>
<name>A0ABD1QSM2_9LAMI</name>